<dbReference type="AlphaFoldDB" id="A0A921YWT1"/>
<dbReference type="GO" id="GO:0005737">
    <property type="term" value="C:cytoplasm"/>
    <property type="evidence" value="ECO:0007669"/>
    <property type="project" value="UniProtKB-SubCell"/>
</dbReference>
<dbReference type="PANTHER" id="PTHR42776">
    <property type="entry name" value="SERINE PEPTIDASE S9 FAMILY MEMBER"/>
    <property type="match status" value="1"/>
</dbReference>
<feature type="domain" description="Acylamino-acid-releasing enzyme N-terminal" evidence="6">
    <location>
        <begin position="30"/>
        <end position="441"/>
    </location>
</feature>
<proteinExistence type="inferred from homology"/>
<keyword evidence="3" id="KW-0963">Cytoplasm</keyword>
<evidence type="ECO:0000256" key="1">
    <source>
        <dbReference type="ARBA" id="ARBA00004496"/>
    </source>
</evidence>
<dbReference type="InterPro" id="IPR001375">
    <property type="entry name" value="Peptidase_S9_cat"/>
</dbReference>
<gene>
    <name evidence="7" type="ORF">O3G_MSEX004796</name>
</gene>
<dbReference type="GO" id="GO:0004252">
    <property type="term" value="F:serine-type endopeptidase activity"/>
    <property type="evidence" value="ECO:0007669"/>
    <property type="project" value="TreeGrafter"/>
</dbReference>
<keyword evidence="8" id="KW-1185">Reference proteome</keyword>
<evidence type="ECO:0000259" key="6">
    <source>
        <dbReference type="Pfam" id="PF19283"/>
    </source>
</evidence>
<evidence type="ECO:0000313" key="8">
    <source>
        <dbReference type="Proteomes" id="UP000791440"/>
    </source>
</evidence>
<sequence length="719" mass="79600">MLKMSSQLENIVNAYKTLSKIPSVAGAKLNNKANKITANWSVRNLDKGKNTKYSCNYLLNDEFSVIAESEFGTDVSNELLSAVSPKETFKAIVREEKNGKDSKKQYLEVWSKSTLAHSLDLTALDVHGDVYADSEFGSLDWSQDESAIVYVAEKKLAKSEPYIKRKGEDKSKGDQSAENAPKKGEEFIYRQDWGEQLVGKHSSVIVMCKIETETITVLEGLPEDWCPGQVRFTPDGLGVVGVAWPTEPRRLGLIFCTNRPSFIFALTLDGNLKKLSKEGVSVRSPRFSPNGELVWLQRLADGPHHACHQIIRMQDYANSDNSSTLIDIVETEKETTNNEKFHGVYCLGFPGKCFSADGKRLVFSTPQQNEVRSYVVDVESGSIVDISNKQAKGSTSVLDVRSDVILAAYSNMTSPSQLYIARLPAQGSEAGIKWIPITKPPAVPESVANSSVQYLELEHADSTDSVKSFSALYFAPKVDEDKKLPLIVWPHGGPHSNFVNAYSLEAALFNMLGFASARINYRGSIGYGDARVRSLIAHVGVYDVQDCYLILTNLLERDEKLDGKLLLYGGSYGGLTVAHLAGQYPDLFKAMVLRNPLIDLATKGHYADNSDGCAVEAGYEFTEQGPVSEEQLIAMRRCSPLIHVHKVKAPTALMLGSGDKRVPHYQGLEYARRLRANGVPTRIYMYDDNHSLSSTPAEMDNLINSAHWFLQHLECRAQT</sequence>
<evidence type="ECO:0000259" key="5">
    <source>
        <dbReference type="Pfam" id="PF00326"/>
    </source>
</evidence>
<evidence type="ECO:0000256" key="4">
    <source>
        <dbReference type="ARBA" id="ARBA00022801"/>
    </source>
</evidence>
<keyword evidence="4" id="KW-0378">Hydrolase</keyword>
<comment type="subcellular location">
    <subcellularLocation>
        <location evidence="1">Cytoplasm</location>
    </subcellularLocation>
</comment>
<feature type="domain" description="Peptidase S9 prolyl oligopeptidase catalytic" evidence="5">
    <location>
        <begin position="502"/>
        <end position="714"/>
    </location>
</feature>
<evidence type="ECO:0000256" key="2">
    <source>
        <dbReference type="ARBA" id="ARBA00010040"/>
    </source>
</evidence>
<protein>
    <recommendedName>
        <fullName evidence="9">Acylamino-acid-releasing enzyme</fullName>
    </recommendedName>
</protein>
<dbReference type="EMBL" id="JH668341">
    <property type="protein sequence ID" value="KAG6447087.1"/>
    <property type="molecule type" value="Genomic_DNA"/>
</dbReference>
<evidence type="ECO:0000256" key="3">
    <source>
        <dbReference type="ARBA" id="ARBA00022490"/>
    </source>
</evidence>
<accession>A0A921YWT1</accession>
<name>A0A921YWT1_MANSE</name>
<dbReference type="GO" id="GO:0006508">
    <property type="term" value="P:proteolysis"/>
    <property type="evidence" value="ECO:0007669"/>
    <property type="project" value="InterPro"/>
</dbReference>
<dbReference type="Pfam" id="PF00326">
    <property type="entry name" value="Peptidase_S9"/>
    <property type="match status" value="1"/>
</dbReference>
<reference evidence="7" key="2">
    <citation type="submission" date="2020-12" db="EMBL/GenBank/DDBJ databases">
        <authorList>
            <person name="Kanost M."/>
        </authorList>
    </citation>
    <scope>NUCLEOTIDE SEQUENCE</scope>
</reference>
<comment type="similarity">
    <text evidence="2">Belongs to the peptidase S9C family.</text>
</comment>
<dbReference type="Proteomes" id="UP000791440">
    <property type="component" value="Unassembled WGS sequence"/>
</dbReference>
<evidence type="ECO:0000313" key="7">
    <source>
        <dbReference type="EMBL" id="KAG6447087.1"/>
    </source>
</evidence>
<comment type="caution">
    <text evidence="7">The sequence shown here is derived from an EMBL/GenBank/DDBJ whole genome shotgun (WGS) entry which is preliminary data.</text>
</comment>
<organism evidence="7 8">
    <name type="scientific">Manduca sexta</name>
    <name type="common">Tobacco hawkmoth</name>
    <name type="synonym">Tobacco hornworm</name>
    <dbReference type="NCBI Taxonomy" id="7130"/>
    <lineage>
        <taxon>Eukaryota</taxon>
        <taxon>Metazoa</taxon>
        <taxon>Ecdysozoa</taxon>
        <taxon>Arthropoda</taxon>
        <taxon>Hexapoda</taxon>
        <taxon>Insecta</taxon>
        <taxon>Pterygota</taxon>
        <taxon>Neoptera</taxon>
        <taxon>Endopterygota</taxon>
        <taxon>Lepidoptera</taxon>
        <taxon>Glossata</taxon>
        <taxon>Ditrysia</taxon>
        <taxon>Bombycoidea</taxon>
        <taxon>Sphingidae</taxon>
        <taxon>Sphinginae</taxon>
        <taxon>Sphingini</taxon>
        <taxon>Manduca</taxon>
    </lineage>
</organism>
<dbReference type="EMBL" id="JH668341">
    <property type="protein sequence ID" value="KAG6447086.1"/>
    <property type="molecule type" value="Genomic_DNA"/>
</dbReference>
<dbReference type="PANTHER" id="PTHR42776:SF4">
    <property type="entry name" value="ACYLAMINO-ACID-RELEASING ENZYME"/>
    <property type="match status" value="1"/>
</dbReference>
<evidence type="ECO:0008006" key="9">
    <source>
        <dbReference type="Google" id="ProtNLM"/>
    </source>
</evidence>
<dbReference type="Pfam" id="PF19283">
    <property type="entry name" value="APEH_N"/>
    <property type="match status" value="1"/>
</dbReference>
<dbReference type="InterPro" id="IPR045550">
    <property type="entry name" value="AARE_N"/>
</dbReference>
<reference evidence="7" key="1">
    <citation type="journal article" date="2016" name="Insect Biochem. Mol. Biol.">
        <title>Multifaceted biological insights from a draft genome sequence of the tobacco hornworm moth, Manduca sexta.</title>
        <authorList>
            <person name="Kanost M.R."/>
            <person name="Arrese E.L."/>
            <person name="Cao X."/>
            <person name="Chen Y.R."/>
            <person name="Chellapilla S."/>
            <person name="Goldsmith M.R."/>
            <person name="Grosse-Wilde E."/>
            <person name="Heckel D.G."/>
            <person name="Herndon N."/>
            <person name="Jiang H."/>
            <person name="Papanicolaou A."/>
            <person name="Qu J."/>
            <person name="Soulages J.L."/>
            <person name="Vogel H."/>
            <person name="Walters J."/>
            <person name="Waterhouse R.M."/>
            <person name="Ahn S.J."/>
            <person name="Almeida F.C."/>
            <person name="An C."/>
            <person name="Aqrawi P."/>
            <person name="Bretschneider A."/>
            <person name="Bryant W.B."/>
            <person name="Bucks S."/>
            <person name="Chao H."/>
            <person name="Chevignon G."/>
            <person name="Christen J.M."/>
            <person name="Clarke D.F."/>
            <person name="Dittmer N.T."/>
            <person name="Ferguson L.C.F."/>
            <person name="Garavelou S."/>
            <person name="Gordon K.H.J."/>
            <person name="Gunaratna R.T."/>
            <person name="Han Y."/>
            <person name="Hauser F."/>
            <person name="He Y."/>
            <person name="Heidel-Fischer H."/>
            <person name="Hirsh A."/>
            <person name="Hu Y."/>
            <person name="Jiang H."/>
            <person name="Kalra D."/>
            <person name="Klinner C."/>
            <person name="Konig C."/>
            <person name="Kovar C."/>
            <person name="Kroll A.R."/>
            <person name="Kuwar S.S."/>
            <person name="Lee S.L."/>
            <person name="Lehman R."/>
            <person name="Li K."/>
            <person name="Li Z."/>
            <person name="Liang H."/>
            <person name="Lovelace S."/>
            <person name="Lu Z."/>
            <person name="Mansfield J.H."/>
            <person name="McCulloch K.J."/>
            <person name="Mathew T."/>
            <person name="Morton B."/>
            <person name="Muzny D.M."/>
            <person name="Neunemann D."/>
            <person name="Ongeri F."/>
            <person name="Pauchet Y."/>
            <person name="Pu L.L."/>
            <person name="Pyrousis I."/>
            <person name="Rao X.J."/>
            <person name="Redding A."/>
            <person name="Roesel C."/>
            <person name="Sanchez-Gracia A."/>
            <person name="Schaack S."/>
            <person name="Shukla A."/>
            <person name="Tetreau G."/>
            <person name="Wang Y."/>
            <person name="Xiong G.H."/>
            <person name="Traut W."/>
            <person name="Walsh T.K."/>
            <person name="Worley K.C."/>
            <person name="Wu D."/>
            <person name="Wu W."/>
            <person name="Wu Y.Q."/>
            <person name="Zhang X."/>
            <person name="Zou Z."/>
            <person name="Zucker H."/>
            <person name="Briscoe A.D."/>
            <person name="Burmester T."/>
            <person name="Clem R.J."/>
            <person name="Feyereisen R."/>
            <person name="Grimmelikhuijzen C.J.P."/>
            <person name="Hamodrakas S.J."/>
            <person name="Hansson B.S."/>
            <person name="Huguet E."/>
            <person name="Jermiin L.S."/>
            <person name="Lan Q."/>
            <person name="Lehman H.K."/>
            <person name="Lorenzen M."/>
            <person name="Merzendorfer H."/>
            <person name="Michalopoulos I."/>
            <person name="Morton D.B."/>
            <person name="Muthukrishnan S."/>
            <person name="Oakeshott J.G."/>
            <person name="Palmer W."/>
            <person name="Park Y."/>
            <person name="Passarelli A.L."/>
            <person name="Rozas J."/>
            <person name="Schwartz L.M."/>
            <person name="Smith W."/>
            <person name="Southgate A."/>
            <person name="Vilcinskas A."/>
            <person name="Vogt R."/>
            <person name="Wang P."/>
            <person name="Werren J."/>
            <person name="Yu X.Q."/>
            <person name="Zhou J.J."/>
            <person name="Brown S.J."/>
            <person name="Scherer S.E."/>
            <person name="Richards S."/>
            <person name="Blissard G.W."/>
        </authorList>
    </citation>
    <scope>NUCLEOTIDE SEQUENCE</scope>
</reference>